<dbReference type="SUPFAM" id="SSF53756">
    <property type="entry name" value="UDP-Glycosyltransferase/glycogen phosphorylase"/>
    <property type="match status" value="1"/>
</dbReference>
<feature type="transmembrane region" description="Helical" evidence="4">
    <location>
        <begin position="484"/>
        <end position="511"/>
    </location>
</feature>
<evidence type="ECO:0000256" key="1">
    <source>
        <dbReference type="ARBA" id="ARBA00009995"/>
    </source>
</evidence>
<evidence type="ECO:0000313" key="5">
    <source>
        <dbReference type="EMBL" id="KAJ4431922.1"/>
    </source>
</evidence>
<dbReference type="PANTHER" id="PTHR48043:SF159">
    <property type="entry name" value="EG:EG0003.4 PROTEIN-RELATED"/>
    <property type="match status" value="1"/>
</dbReference>
<comment type="similarity">
    <text evidence="1">Belongs to the UDP-glycosyltransferase family.</text>
</comment>
<evidence type="ECO:0000256" key="2">
    <source>
        <dbReference type="ARBA" id="ARBA00022676"/>
    </source>
</evidence>
<keyword evidence="3" id="KW-0808">Transferase</keyword>
<feature type="non-terminal residue" evidence="5">
    <location>
        <position position="1"/>
    </location>
</feature>
<evidence type="ECO:0000313" key="6">
    <source>
        <dbReference type="Proteomes" id="UP001148838"/>
    </source>
</evidence>
<name>A0ABQ8SCU9_PERAM</name>
<protein>
    <recommendedName>
        <fullName evidence="7">Glucuronosyltransferase</fullName>
    </recommendedName>
</protein>
<dbReference type="PANTHER" id="PTHR48043">
    <property type="entry name" value="EG:EG0003.4 PROTEIN-RELATED"/>
    <property type="match status" value="1"/>
</dbReference>
<dbReference type="Gene3D" id="3.40.50.2000">
    <property type="entry name" value="Glycogen Phosphorylase B"/>
    <property type="match status" value="1"/>
</dbReference>
<dbReference type="Pfam" id="PF00201">
    <property type="entry name" value="UDPGT"/>
    <property type="match status" value="1"/>
</dbReference>
<organism evidence="5 6">
    <name type="scientific">Periplaneta americana</name>
    <name type="common">American cockroach</name>
    <name type="synonym">Blatta americana</name>
    <dbReference type="NCBI Taxonomy" id="6978"/>
    <lineage>
        <taxon>Eukaryota</taxon>
        <taxon>Metazoa</taxon>
        <taxon>Ecdysozoa</taxon>
        <taxon>Arthropoda</taxon>
        <taxon>Hexapoda</taxon>
        <taxon>Insecta</taxon>
        <taxon>Pterygota</taxon>
        <taxon>Neoptera</taxon>
        <taxon>Polyneoptera</taxon>
        <taxon>Dictyoptera</taxon>
        <taxon>Blattodea</taxon>
        <taxon>Blattoidea</taxon>
        <taxon>Blattidae</taxon>
        <taxon>Blattinae</taxon>
        <taxon>Periplaneta</taxon>
    </lineage>
</organism>
<evidence type="ECO:0008006" key="7">
    <source>
        <dbReference type="Google" id="ProtNLM"/>
    </source>
</evidence>
<keyword evidence="4" id="KW-0812">Transmembrane</keyword>
<keyword evidence="4" id="KW-1133">Transmembrane helix</keyword>
<keyword evidence="2" id="KW-0328">Glycosyltransferase</keyword>
<dbReference type="InterPro" id="IPR050271">
    <property type="entry name" value="UDP-glycosyltransferase"/>
</dbReference>
<proteinExistence type="inferred from homology"/>
<evidence type="ECO:0000256" key="3">
    <source>
        <dbReference type="ARBA" id="ARBA00022679"/>
    </source>
</evidence>
<evidence type="ECO:0000256" key="4">
    <source>
        <dbReference type="SAM" id="Phobius"/>
    </source>
</evidence>
<keyword evidence="4" id="KW-0472">Membrane</keyword>
<sequence length="532" mass="60285">IKQNSLYRMVNTGVKLLTTLLLVCSGLQAVHNAKILAIFNLASPSHYIFNRALILALAERGHQVTVISQDQEKKPVPNVKSILLENIYNSTQQSIDYDSFTQMSLWDALGILFDWGSTMCEKQIQTKGAQTLLNSTEKFDLIITEVAWGECFFGFIHKFGSPPVVATSGIGVLPWLSLMIGNPENPSYMPNFLLPVPLSSHMSFGERVFNFLIHNLVTFLYDYYYIPKQGSIARKFFKDLPPFDTINRNFSIVLVNTVLGLDEPRPLLPNVIPIGGMHIKAKSDPLPKELQKFLDEAKDGFIYFSLGTNLRSDQISDEKRKALLDAFSEIPQRVLWKFETENMFDLPSNVKISKWLPQSDVLAHSNIKAFISHGGLMSTMEATYRAVPVVGVPFFLDQQNNIKKLVSKGVGVHLDYRTLTKQSILTALREVLQNDSYHLNMKKLSAIFKDQINSPLDRAVFWTEYVIRHKGAPHLRSAAQDLYWYQYLLLDVILVLSAGILLVVFVLYFVAKVMVRTVTKLKRKSTTKTKTN</sequence>
<reference evidence="5 6" key="1">
    <citation type="journal article" date="2022" name="Allergy">
        <title>Genome assembly and annotation of Periplaneta americana reveal a comprehensive cockroach allergen profile.</title>
        <authorList>
            <person name="Wang L."/>
            <person name="Xiong Q."/>
            <person name="Saelim N."/>
            <person name="Wang L."/>
            <person name="Nong W."/>
            <person name="Wan A.T."/>
            <person name="Shi M."/>
            <person name="Liu X."/>
            <person name="Cao Q."/>
            <person name="Hui J.H.L."/>
            <person name="Sookrung N."/>
            <person name="Leung T.F."/>
            <person name="Tungtrongchitr A."/>
            <person name="Tsui S.K.W."/>
        </authorList>
    </citation>
    <scope>NUCLEOTIDE SEQUENCE [LARGE SCALE GENOMIC DNA]</scope>
    <source>
        <strain evidence="5">PWHHKU_190912</strain>
    </source>
</reference>
<comment type="caution">
    <text evidence="5">The sequence shown here is derived from an EMBL/GenBank/DDBJ whole genome shotgun (WGS) entry which is preliminary data.</text>
</comment>
<gene>
    <name evidence="5" type="ORF">ANN_20529</name>
</gene>
<dbReference type="CDD" id="cd03784">
    <property type="entry name" value="GT1_Gtf-like"/>
    <property type="match status" value="1"/>
</dbReference>
<accession>A0ABQ8SCU9</accession>
<dbReference type="EMBL" id="JAJSOF020000029">
    <property type="protein sequence ID" value="KAJ4431922.1"/>
    <property type="molecule type" value="Genomic_DNA"/>
</dbReference>
<dbReference type="InterPro" id="IPR002213">
    <property type="entry name" value="UDP_glucos_trans"/>
</dbReference>
<keyword evidence="6" id="KW-1185">Reference proteome</keyword>
<dbReference type="Proteomes" id="UP001148838">
    <property type="component" value="Unassembled WGS sequence"/>
</dbReference>